<evidence type="ECO:0000256" key="2">
    <source>
        <dbReference type="ARBA" id="ARBA00023125"/>
    </source>
</evidence>
<dbReference type="GO" id="GO:0003700">
    <property type="term" value="F:DNA-binding transcription factor activity"/>
    <property type="evidence" value="ECO:0007669"/>
    <property type="project" value="InterPro"/>
</dbReference>
<dbReference type="Proteomes" id="UP000198857">
    <property type="component" value="Unassembled WGS sequence"/>
</dbReference>
<evidence type="ECO:0000259" key="4">
    <source>
        <dbReference type="PROSITE" id="PS01124"/>
    </source>
</evidence>
<dbReference type="InterPro" id="IPR018060">
    <property type="entry name" value="HTH_AraC"/>
</dbReference>
<dbReference type="PANTHER" id="PTHR46796">
    <property type="entry name" value="HTH-TYPE TRANSCRIPTIONAL ACTIVATOR RHAS-RELATED"/>
    <property type="match status" value="1"/>
</dbReference>
<keyword evidence="3" id="KW-0804">Transcription</keyword>
<evidence type="ECO:0000256" key="3">
    <source>
        <dbReference type="ARBA" id="ARBA00023163"/>
    </source>
</evidence>
<dbReference type="InterPro" id="IPR011051">
    <property type="entry name" value="RmlC_Cupin_sf"/>
</dbReference>
<sequence>MGVATGSTDRLDRWRDLIREHFVALDIDAADRDAPFAGSVRSAPVGHLSVATVATSGADYRRTRGLARADDAAYLQVGLVAHGAAVLCQDGREAVLAAGDYALYETGRPFSWHMGGDVGLLVLTWPRPSVTLDAAGSQRLTARTIDGSSGLGAIVGRVLRELVTGPPDLSPAGGVRLAGEVAELVTTVAAEQAAPATPAGPAAEQLRRIHGWVAEHLADPGLDPAAVARAHHVSTRHLHRLFAGQGTTVAAHIRAGRLERCRRELADPRGTAPVFDIARRCGFPDAASLSRAFRQAYGTSPSDYRRQRRPG</sequence>
<protein>
    <submittedName>
        <fullName evidence="5">AraC-type DNA-binding protein</fullName>
    </submittedName>
</protein>
<dbReference type="InterPro" id="IPR020449">
    <property type="entry name" value="Tscrpt_reg_AraC-type_HTH"/>
</dbReference>
<dbReference type="PRINTS" id="PR00032">
    <property type="entry name" value="HTHARAC"/>
</dbReference>
<dbReference type="Pfam" id="PF14525">
    <property type="entry name" value="AraC_binding_2"/>
    <property type="match status" value="1"/>
</dbReference>
<dbReference type="GO" id="GO:0043565">
    <property type="term" value="F:sequence-specific DNA binding"/>
    <property type="evidence" value="ECO:0007669"/>
    <property type="project" value="InterPro"/>
</dbReference>
<dbReference type="InterPro" id="IPR050204">
    <property type="entry name" value="AraC_XylS_family_regulators"/>
</dbReference>
<keyword evidence="1" id="KW-0805">Transcription regulation</keyword>
<dbReference type="Pfam" id="PF12833">
    <property type="entry name" value="HTH_18"/>
    <property type="match status" value="1"/>
</dbReference>
<evidence type="ECO:0000256" key="1">
    <source>
        <dbReference type="ARBA" id="ARBA00023015"/>
    </source>
</evidence>
<dbReference type="InterPro" id="IPR035418">
    <property type="entry name" value="AraC-bd_2"/>
</dbReference>
<dbReference type="SUPFAM" id="SSF46689">
    <property type="entry name" value="Homeodomain-like"/>
    <property type="match status" value="1"/>
</dbReference>
<dbReference type="PANTHER" id="PTHR46796:SF6">
    <property type="entry name" value="ARAC SUBFAMILY"/>
    <property type="match status" value="1"/>
</dbReference>
<dbReference type="SMART" id="SM00342">
    <property type="entry name" value="HTH_ARAC"/>
    <property type="match status" value="1"/>
</dbReference>
<dbReference type="PROSITE" id="PS01124">
    <property type="entry name" value="HTH_ARAC_FAMILY_2"/>
    <property type="match status" value="1"/>
</dbReference>
<reference evidence="6" key="1">
    <citation type="submission" date="2016-10" db="EMBL/GenBank/DDBJ databases">
        <authorList>
            <person name="Varghese N."/>
            <person name="Submissions S."/>
        </authorList>
    </citation>
    <scope>NUCLEOTIDE SEQUENCE [LARGE SCALE GENOMIC DNA]</scope>
    <source>
        <strain evidence="6">DSM 44208</strain>
    </source>
</reference>
<name>A0A1I5JJL3_9ACTN</name>
<accession>A0A1I5JJL3</accession>
<keyword evidence="6" id="KW-1185">Reference proteome</keyword>
<gene>
    <name evidence="5" type="ORF">SAMN05660464_0800</name>
</gene>
<evidence type="ECO:0000313" key="5">
    <source>
        <dbReference type="EMBL" id="SFO72900.1"/>
    </source>
</evidence>
<organism evidence="5 6">
    <name type="scientific">Geodermatophilus dictyosporus</name>
    <dbReference type="NCBI Taxonomy" id="1523247"/>
    <lineage>
        <taxon>Bacteria</taxon>
        <taxon>Bacillati</taxon>
        <taxon>Actinomycetota</taxon>
        <taxon>Actinomycetes</taxon>
        <taxon>Geodermatophilales</taxon>
        <taxon>Geodermatophilaceae</taxon>
        <taxon>Geodermatophilus</taxon>
    </lineage>
</organism>
<dbReference type="AlphaFoldDB" id="A0A1I5JJL3"/>
<dbReference type="EMBL" id="FOWQ01000001">
    <property type="protein sequence ID" value="SFO72900.1"/>
    <property type="molecule type" value="Genomic_DNA"/>
</dbReference>
<dbReference type="RefSeq" id="WP_169063737.1">
    <property type="nucleotide sequence ID" value="NZ_FOWQ01000001.1"/>
</dbReference>
<evidence type="ECO:0000313" key="6">
    <source>
        <dbReference type="Proteomes" id="UP000198857"/>
    </source>
</evidence>
<proteinExistence type="predicted"/>
<keyword evidence="2 5" id="KW-0238">DNA-binding</keyword>
<feature type="domain" description="HTH araC/xylS-type" evidence="4">
    <location>
        <begin position="207"/>
        <end position="307"/>
    </location>
</feature>
<dbReference type="InterPro" id="IPR009057">
    <property type="entry name" value="Homeodomain-like_sf"/>
</dbReference>
<dbReference type="Gene3D" id="1.10.10.60">
    <property type="entry name" value="Homeodomain-like"/>
    <property type="match status" value="1"/>
</dbReference>
<dbReference type="STRING" id="1523247.SAMN05660464_0800"/>
<dbReference type="SUPFAM" id="SSF51182">
    <property type="entry name" value="RmlC-like cupins"/>
    <property type="match status" value="1"/>
</dbReference>